<dbReference type="GO" id="GO:0009166">
    <property type="term" value="P:nucleotide catabolic process"/>
    <property type="evidence" value="ECO:0007669"/>
    <property type="project" value="InterPro"/>
</dbReference>
<dbReference type="Proteomes" id="UP000053647">
    <property type="component" value="Unassembled WGS sequence"/>
</dbReference>
<dbReference type="SUPFAM" id="SSF56300">
    <property type="entry name" value="Metallo-dependent phosphatases"/>
    <property type="match status" value="1"/>
</dbReference>
<proteinExistence type="predicted"/>
<name>A0A0C9T7V0_PAXIN</name>
<accession>A0A0C9T7V0</accession>
<dbReference type="AlphaFoldDB" id="A0A0C9T7V0"/>
<dbReference type="Gene3D" id="3.60.21.10">
    <property type="match status" value="1"/>
</dbReference>
<organism evidence="1 2">
    <name type="scientific">Paxillus involutus ATCC 200175</name>
    <dbReference type="NCBI Taxonomy" id="664439"/>
    <lineage>
        <taxon>Eukaryota</taxon>
        <taxon>Fungi</taxon>
        <taxon>Dikarya</taxon>
        <taxon>Basidiomycota</taxon>
        <taxon>Agaricomycotina</taxon>
        <taxon>Agaricomycetes</taxon>
        <taxon>Agaricomycetidae</taxon>
        <taxon>Boletales</taxon>
        <taxon>Paxilineae</taxon>
        <taxon>Paxillaceae</taxon>
        <taxon>Paxillus</taxon>
    </lineage>
</organism>
<dbReference type="InterPro" id="IPR029052">
    <property type="entry name" value="Metallo-depent_PP-like"/>
</dbReference>
<sequence length="232" mass="26064">MSLNSFVSTRQTSVIDALKVDVGVVGNHEFDLGYPRLSELVKDTAFPWLLSNIIDTNTNKVPEPLVEFHVLERLGVRIGFIGLVEEEWIATITGWPSNFKYQEMVEVGKDLSALLRDPPGPHKCDFIIALTHSRTPNFFYDDAPTCIFRTYISLGIFLPYPQKPKQANTDITSQHGVDLLLGGPDHVYWVLEGIPSWDGYDDLREAYGDSDATYVSLESCAMAIVFIHNQEP</sequence>
<reference evidence="1 2" key="1">
    <citation type="submission" date="2014-06" db="EMBL/GenBank/DDBJ databases">
        <authorList>
            <consortium name="DOE Joint Genome Institute"/>
            <person name="Kuo A."/>
            <person name="Kohler A."/>
            <person name="Nagy L.G."/>
            <person name="Floudas D."/>
            <person name="Copeland A."/>
            <person name="Barry K.W."/>
            <person name="Cichocki N."/>
            <person name="Veneault-Fourrey C."/>
            <person name="LaButti K."/>
            <person name="Lindquist E.A."/>
            <person name="Lipzen A."/>
            <person name="Lundell T."/>
            <person name="Morin E."/>
            <person name="Murat C."/>
            <person name="Sun H."/>
            <person name="Tunlid A."/>
            <person name="Henrissat B."/>
            <person name="Grigoriev I.V."/>
            <person name="Hibbett D.S."/>
            <person name="Martin F."/>
            <person name="Nordberg H.P."/>
            <person name="Cantor M.N."/>
            <person name="Hua S.X."/>
        </authorList>
    </citation>
    <scope>NUCLEOTIDE SEQUENCE [LARGE SCALE GENOMIC DNA]</scope>
    <source>
        <strain evidence="1 2">ATCC 200175</strain>
    </source>
</reference>
<gene>
    <name evidence="1" type="ORF">PAXINDRAFT_19556</name>
</gene>
<dbReference type="HOGENOM" id="CLU_1195208_0_0_1"/>
<dbReference type="InterPro" id="IPR006179">
    <property type="entry name" value="5_nucleotidase/apyrase"/>
</dbReference>
<evidence type="ECO:0000313" key="1">
    <source>
        <dbReference type="EMBL" id="KIJ07248.1"/>
    </source>
</evidence>
<dbReference type="PANTHER" id="PTHR11575:SF48">
    <property type="entry name" value="5'-NUCLEOTIDASE"/>
    <property type="match status" value="1"/>
</dbReference>
<evidence type="ECO:0008006" key="3">
    <source>
        <dbReference type="Google" id="ProtNLM"/>
    </source>
</evidence>
<dbReference type="GO" id="GO:0016787">
    <property type="term" value="F:hydrolase activity"/>
    <property type="evidence" value="ECO:0007669"/>
    <property type="project" value="InterPro"/>
</dbReference>
<protein>
    <recommendedName>
        <fullName evidence="3">5'-nucleotidase</fullName>
    </recommendedName>
</protein>
<keyword evidence="2" id="KW-1185">Reference proteome</keyword>
<evidence type="ECO:0000313" key="2">
    <source>
        <dbReference type="Proteomes" id="UP000053647"/>
    </source>
</evidence>
<dbReference type="EMBL" id="KN819963">
    <property type="protein sequence ID" value="KIJ07248.1"/>
    <property type="molecule type" value="Genomic_DNA"/>
</dbReference>
<dbReference type="OrthoDB" id="2671906at2759"/>
<dbReference type="PANTHER" id="PTHR11575">
    <property type="entry name" value="5'-NUCLEOTIDASE-RELATED"/>
    <property type="match status" value="1"/>
</dbReference>
<reference evidence="2" key="2">
    <citation type="submission" date="2015-01" db="EMBL/GenBank/DDBJ databases">
        <title>Evolutionary Origins and Diversification of the Mycorrhizal Mutualists.</title>
        <authorList>
            <consortium name="DOE Joint Genome Institute"/>
            <consortium name="Mycorrhizal Genomics Consortium"/>
            <person name="Kohler A."/>
            <person name="Kuo A."/>
            <person name="Nagy L.G."/>
            <person name="Floudas D."/>
            <person name="Copeland A."/>
            <person name="Barry K.W."/>
            <person name="Cichocki N."/>
            <person name="Veneault-Fourrey C."/>
            <person name="LaButti K."/>
            <person name="Lindquist E.A."/>
            <person name="Lipzen A."/>
            <person name="Lundell T."/>
            <person name="Morin E."/>
            <person name="Murat C."/>
            <person name="Riley R."/>
            <person name="Ohm R."/>
            <person name="Sun H."/>
            <person name="Tunlid A."/>
            <person name="Henrissat B."/>
            <person name="Grigoriev I.V."/>
            <person name="Hibbett D.S."/>
            <person name="Martin F."/>
        </authorList>
    </citation>
    <scope>NUCLEOTIDE SEQUENCE [LARGE SCALE GENOMIC DNA]</scope>
    <source>
        <strain evidence="2">ATCC 200175</strain>
    </source>
</reference>